<keyword evidence="1" id="KW-0812">Transmembrane</keyword>
<evidence type="ECO:0000313" key="3">
    <source>
        <dbReference type="Proteomes" id="UP000298493"/>
    </source>
</evidence>
<evidence type="ECO:0000313" key="2">
    <source>
        <dbReference type="EMBL" id="TID22827.1"/>
    </source>
</evidence>
<dbReference type="AlphaFoldDB" id="A0A4Z1P2C2"/>
<reference evidence="2 3" key="1">
    <citation type="submission" date="2019-04" db="EMBL/GenBank/DDBJ databases">
        <title>High contiguity whole genome sequence and gene annotation resource for two Venturia nashicola isolates.</title>
        <authorList>
            <person name="Prokchorchik M."/>
            <person name="Won K."/>
            <person name="Lee Y."/>
            <person name="Choi E.D."/>
            <person name="Segonzac C."/>
            <person name="Sohn K.H."/>
        </authorList>
    </citation>
    <scope>NUCLEOTIDE SEQUENCE [LARGE SCALE GENOMIC DNA]</scope>
    <source>
        <strain evidence="2 3">PRI2</strain>
    </source>
</reference>
<keyword evidence="1" id="KW-0472">Membrane</keyword>
<proteinExistence type="predicted"/>
<dbReference type="Proteomes" id="UP000298493">
    <property type="component" value="Unassembled WGS sequence"/>
</dbReference>
<protein>
    <submittedName>
        <fullName evidence="2">Uncharacterized protein</fullName>
    </submittedName>
</protein>
<comment type="caution">
    <text evidence="2">The sequence shown here is derived from an EMBL/GenBank/DDBJ whole genome shotgun (WGS) entry which is preliminary data.</text>
</comment>
<sequence length="111" mass="12513">MHPTHEFGWSAFDSFAQLTRSHIDQTLNPPTLPQNWPSLHLTHVAGPAKSVMCTTTFSNRWELEVKQVLFEFLLALISDPFLCFFAATMVSLHAMGGKDRTLSSCPVEDDY</sequence>
<evidence type="ECO:0000256" key="1">
    <source>
        <dbReference type="SAM" id="Phobius"/>
    </source>
</evidence>
<feature type="transmembrane region" description="Helical" evidence="1">
    <location>
        <begin position="68"/>
        <end position="92"/>
    </location>
</feature>
<gene>
    <name evidence="2" type="ORF">E6O75_ATG02001</name>
</gene>
<keyword evidence="1" id="KW-1133">Transmembrane helix</keyword>
<keyword evidence="3" id="KW-1185">Reference proteome</keyword>
<name>A0A4Z1P2C2_9PEZI</name>
<accession>A0A4Z1P2C2</accession>
<organism evidence="2 3">
    <name type="scientific">Venturia nashicola</name>
    <dbReference type="NCBI Taxonomy" id="86259"/>
    <lineage>
        <taxon>Eukaryota</taxon>
        <taxon>Fungi</taxon>
        <taxon>Dikarya</taxon>
        <taxon>Ascomycota</taxon>
        <taxon>Pezizomycotina</taxon>
        <taxon>Dothideomycetes</taxon>
        <taxon>Pleosporomycetidae</taxon>
        <taxon>Venturiales</taxon>
        <taxon>Venturiaceae</taxon>
        <taxon>Venturia</taxon>
    </lineage>
</organism>
<dbReference type="EMBL" id="SNSC02000007">
    <property type="protein sequence ID" value="TID22827.1"/>
    <property type="molecule type" value="Genomic_DNA"/>
</dbReference>